<dbReference type="CDD" id="cd05233">
    <property type="entry name" value="SDR_c"/>
    <property type="match status" value="1"/>
</dbReference>
<evidence type="ECO:0000313" key="3">
    <source>
        <dbReference type="EMBL" id="BBC30953.1"/>
    </source>
</evidence>
<comment type="similarity">
    <text evidence="1">Belongs to the short-chain dehydrogenases/reductases (SDR) family.</text>
</comment>
<sequence>MAGFSDFSGRVAVVTGGASGIGKALAARLVAEGATAVIADNDADLLATTAKDIGATSYVVDVRAAAVQQLADWTVGEFGRVDFVADNAGVGPLAPFDELTHDDFR</sequence>
<evidence type="ECO:0000313" key="4">
    <source>
        <dbReference type="Proteomes" id="UP001321542"/>
    </source>
</evidence>
<accession>A0ABN5VC98</accession>
<dbReference type="PRINTS" id="PR00081">
    <property type="entry name" value="GDHRDH"/>
</dbReference>
<keyword evidence="4" id="KW-1185">Reference proteome</keyword>
<dbReference type="Gene3D" id="3.40.50.720">
    <property type="entry name" value="NAD(P)-binding Rossmann-like Domain"/>
    <property type="match status" value="1"/>
</dbReference>
<dbReference type="PANTHER" id="PTHR43669:SF3">
    <property type="entry name" value="ALCOHOL DEHYDROGENASE, PUTATIVE (AFU_ORTHOLOGUE AFUA_3G03445)-RELATED"/>
    <property type="match status" value="1"/>
</dbReference>
<gene>
    <name evidence="3" type="ORF">SGFS_022470</name>
</gene>
<protein>
    <recommendedName>
        <fullName evidence="5">SDR family NAD(P)-dependent oxidoreductase</fullName>
    </recommendedName>
</protein>
<reference evidence="3 4" key="2">
    <citation type="journal article" date="2023" name="ChemBioChem">
        <title>Acyltransferase Domain Exchange between Two Independent Type I Polyketide Synthases in the Same Producer Strain of Macrolide Antibiotics.</title>
        <authorList>
            <person name="Kudo F."/>
            <person name="Kishikawa K."/>
            <person name="Tsuboi K."/>
            <person name="Kido T."/>
            <person name="Usui T."/>
            <person name="Hashimoto J."/>
            <person name="Shin-Ya K."/>
            <person name="Miyanaga A."/>
            <person name="Eguchi T."/>
        </authorList>
    </citation>
    <scope>NUCLEOTIDE SEQUENCE [LARGE SCALE GENOMIC DNA]</scope>
    <source>
        <strain evidence="3 4">A-8890</strain>
    </source>
</reference>
<dbReference type="EMBL" id="AP018448">
    <property type="protein sequence ID" value="BBC30953.1"/>
    <property type="molecule type" value="Genomic_DNA"/>
</dbReference>
<dbReference type="InterPro" id="IPR036291">
    <property type="entry name" value="NAD(P)-bd_dom_sf"/>
</dbReference>
<dbReference type="Pfam" id="PF00106">
    <property type="entry name" value="adh_short"/>
    <property type="match status" value="1"/>
</dbReference>
<dbReference type="InterPro" id="IPR002347">
    <property type="entry name" value="SDR_fam"/>
</dbReference>
<dbReference type="SUPFAM" id="SSF51735">
    <property type="entry name" value="NAD(P)-binding Rossmann-fold domains"/>
    <property type="match status" value="1"/>
</dbReference>
<reference evidence="3 4" key="1">
    <citation type="journal article" date="2010" name="ChemBioChem">
        <title>Cloning and characterization of the biosynthetic gene cluster of 16-membered macrolide antibiotic FD-891: involvement of a dual functional cytochrome P450 monooxygenase catalyzing epoxidation and hydroxylation.</title>
        <authorList>
            <person name="Kudo F."/>
            <person name="Motegi A."/>
            <person name="Mizoue K."/>
            <person name="Eguchi T."/>
        </authorList>
    </citation>
    <scope>NUCLEOTIDE SEQUENCE [LARGE SCALE GENOMIC DNA]</scope>
    <source>
        <strain evidence="3 4">A-8890</strain>
    </source>
</reference>
<dbReference type="PANTHER" id="PTHR43669">
    <property type="entry name" value="5-KETO-D-GLUCONATE 5-REDUCTASE"/>
    <property type="match status" value="1"/>
</dbReference>
<evidence type="ECO:0000256" key="1">
    <source>
        <dbReference type="ARBA" id="ARBA00006484"/>
    </source>
</evidence>
<organism evidence="3 4">
    <name type="scientific">Streptomyces graminofaciens</name>
    <dbReference type="NCBI Taxonomy" id="68212"/>
    <lineage>
        <taxon>Bacteria</taxon>
        <taxon>Bacillati</taxon>
        <taxon>Actinomycetota</taxon>
        <taxon>Actinomycetes</taxon>
        <taxon>Kitasatosporales</taxon>
        <taxon>Streptomycetaceae</taxon>
        <taxon>Streptomyces</taxon>
    </lineage>
</organism>
<proteinExistence type="inferred from homology"/>
<name>A0ABN5VC98_9ACTN</name>
<evidence type="ECO:0000256" key="2">
    <source>
        <dbReference type="ARBA" id="ARBA00023002"/>
    </source>
</evidence>
<keyword evidence="2" id="KW-0560">Oxidoreductase</keyword>
<dbReference type="Proteomes" id="UP001321542">
    <property type="component" value="Chromosome"/>
</dbReference>
<evidence type="ECO:0008006" key="5">
    <source>
        <dbReference type="Google" id="ProtNLM"/>
    </source>
</evidence>